<sequence length="915" mass="93492">MRLAPTLILPSLLLPFVSAHARPGGSHHSSQSRSLSRLQYHQPRDLLNVCINVPETVVNVLGPDGLLNIVGPGGLLDGLLGIDLSVCLCIDDLNIFLNAKANVTINGQALAAIDALINAANNPNAQCAPLPAHAMRRCTTANPCAFDCTAPYTLSSDGTQCVCSSCPSAAARSLKSRRNEISTYADAKEYCVKSKGVDYEACGISEKLMAWECVDVKSPDSCGGCVVNAPFPDPKAARGVDCGSITNGEDVKCEEGKCVVQRDSLVSSTVTSQKSAGHKSRRDLLGLGGLVNGVLGGGSSSSVGSTDTQVLDPILAPLISNVVGSAGALSSSAPTSGCINTSTVSAPLLAVHAILKLDPLTIVADVKLAIGQVTSLQQTVQQCSSTGGSGPTGGNTGGGAGAGGLLKAIGDLLNNLTKLLEAFPKGGAPTVPSTSAADTQCFVLNLCALLHGPSKVTVCGSLGQALHESLQPTIDGLLKALGLDPTTCPKFPSAAPAPSIGAPSANAGVSVGATAPSVSAAASAASVPTPSAAVSAPGTPKPPSPPPSNLLDVTVNLKRRAFRTRHGHFARTDSSHILSPDMTLSMMRALTITTAITDMNAALPSGCETLLPTLGRLFASSSSSALQTNLVFAASVTQICKDSFSLANSNLDPRLRELVQLLLSALVTMRENKTPTVAQSTECPSVDESFPVCSLRMPISDFIRCSCGSQQLPEDTQEILGGPVPSAVQCSSVIALPASSVVTRSTVPAVVPPNPNNNVTTAADAVLTATLKANLLGGNMPFKVEAVQNLNSGMNLLLQRLVGSDLLKTGPTGTLGGEVANILNGGEDTLTADQLNQLVANVVSLAEKAKDSSDCKCSANADKLIATVNQLPALVSNLRDAVSRCGCAGTPLLDNISGLLSQNPSTIKAFQRLNA</sequence>
<organism evidence="4 5">
    <name type="scientific">Mycena sanguinolenta</name>
    <dbReference type="NCBI Taxonomy" id="230812"/>
    <lineage>
        <taxon>Eukaryota</taxon>
        <taxon>Fungi</taxon>
        <taxon>Dikarya</taxon>
        <taxon>Basidiomycota</taxon>
        <taxon>Agaricomycotina</taxon>
        <taxon>Agaricomycetes</taxon>
        <taxon>Agaricomycetidae</taxon>
        <taxon>Agaricales</taxon>
        <taxon>Marasmiineae</taxon>
        <taxon>Mycenaceae</taxon>
        <taxon>Mycena</taxon>
    </lineage>
</organism>
<dbReference type="InterPro" id="IPR048661">
    <property type="entry name" value="CPL1-like"/>
</dbReference>
<feature type="signal peptide" evidence="2">
    <location>
        <begin position="1"/>
        <end position="19"/>
    </location>
</feature>
<protein>
    <recommendedName>
        <fullName evidence="3">Protein CPL1-like domain-containing protein</fullName>
    </recommendedName>
</protein>
<feature type="compositionally biased region" description="Pro residues" evidence="1">
    <location>
        <begin position="539"/>
        <end position="548"/>
    </location>
</feature>
<dbReference type="OrthoDB" id="439917at2759"/>
<reference evidence="4" key="1">
    <citation type="submission" date="2020-05" db="EMBL/GenBank/DDBJ databases">
        <title>Mycena genomes resolve the evolution of fungal bioluminescence.</title>
        <authorList>
            <person name="Tsai I.J."/>
        </authorList>
    </citation>
    <scope>NUCLEOTIDE SEQUENCE</scope>
    <source>
        <strain evidence="4">160909Yilan</strain>
    </source>
</reference>
<proteinExistence type="predicted"/>
<keyword evidence="5" id="KW-1185">Reference proteome</keyword>
<dbReference type="AlphaFoldDB" id="A0A8H6ZHS4"/>
<feature type="region of interest" description="Disordered" evidence="1">
    <location>
        <begin position="530"/>
        <end position="550"/>
    </location>
</feature>
<dbReference type="Pfam" id="PF21671">
    <property type="entry name" value="CPL1-like"/>
    <property type="match status" value="1"/>
</dbReference>
<dbReference type="EMBL" id="JACAZH010000001">
    <property type="protein sequence ID" value="KAF7377632.1"/>
    <property type="molecule type" value="Genomic_DNA"/>
</dbReference>
<accession>A0A8H6ZHS4</accession>
<feature type="domain" description="Protein CPL1-like" evidence="3">
    <location>
        <begin position="211"/>
        <end position="262"/>
    </location>
</feature>
<evidence type="ECO:0000256" key="2">
    <source>
        <dbReference type="SAM" id="SignalP"/>
    </source>
</evidence>
<name>A0A8H6ZHS4_9AGAR</name>
<evidence type="ECO:0000313" key="4">
    <source>
        <dbReference type="EMBL" id="KAF7377632.1"/>
    </source>
</evidence>
<keyword evidence="2" id="KW-0732">Signal</keyword>
<dbReference type="Proteomes" id="UP000623467">
    <property type="component" value="Unassembled WGS sequence"/>
</dbReference>
<evidence type="ECO:0000313" key="5">
    <source>
        <dbReference type="Proteomes" id="UP000623467"/>
    </source>
</evidence>
<comment type="caution">
    <text evidence="4">The sequence shown here is derived from an EMBL/GenBank/DDBJ whole genome shotgun (WGS) entry which is preliminary data.</text>
</comment>
<gene>
    <name evidence="4" type="ORF">MSAN_00186000</name>
</gene>
<evidence type="ECO:0000259" key="3">
    <source>
        <dbReference type="Pfam" id="PF21671"/>
    </source>
</evidence>
<feature type="chain" id="PRO_5034501270" description="Protein CPL1-like domain-containing protein" evidence="2">
    <location>
        <begin position="20"/>
        <end position="915"/>
    </location>
</feature>
<evidence type="ECO:0000256" key="1">
    <source>
        <dbReference type="SAM" id="MobiDB-lite"/>
    </source>
</evidence>